<sequence>MLGCYTQPGFTVCGLDSGERPSDLRSSGLPPCLAPKAPRRHLYPVAFLLVTSHLLVLWLILSLVILLAKYQ</sequence>
<evidence type="ECO:0000313" key="2">
    <source>
        <dbReference type="Proteomes" id="UP000805704"/>
    </source>
</evidence>
<proteinExistence type="predicted"/>
<accession>A0ACB7EVM0</accession>
<evidence type="ECO:0000313" key="1">
    <source>
        <dbReference type="EMBL" id="KAG8005937.1"/>
    </source>
</evidence>
<organism evidence="1 2">
    <name type="scientific">Nibea albiflora</name>
    <name type="common">Yellow drum</name>
    <name type="synonym">Corvina albiflora</name>
    <dbReference type="NCBI Taxonomy" id="240163"/>
    <lineage>
        <taxon>Eukaryota</taxon>
        <taxon>Metazoa</taxon>
        <taxon>Chordata</taxon>
        <taxon>Craniata</taxon>
        <taxon>Vertebrata</taxon>
        <taxon>Euteleostomi</taxon>
        <taxon>Actinopterygii</taxon>
        <taxon>Neopterygii</taxon>
        <taxon>Teleostei</taxon>
        <taxon>Neoteleostei</taxon>
        <taxon>Acanthomorphata</taxon>
        <taxon>Eupercaria</taxon>
        <taxon>Sciaenidae</taxon>
        <taxon>Nibea</taxon>
    </lineage>
</organism>
<gene>
    <name evidence="1" type="ORF">GBF38_005005</name>
</gene>
<name>A0ACB7EVM0_NIBAL</name>
<keyword evidence="2" id="KW-1185">Reference proteome</keyword>
<comment type="caution">
    <text evidence="1">The sequence shown here is derived from an EMBL/GenBank/DDBJ whole genome shotgun (WGS) entry which is preliminary data.</text>
</comment>
<dbReference type="Proteomes" id="UP000805704">
    <property type="component" value="Chromosome 21"/>
</dbReference>
<protein>
    <submittedName>
        <fullName evidence="1">Uncharacterized protein</fullName>
    </submittedName>
</protein>
<reference evidence="1" key="1">
    <citation type="submission" date="2020-04" db="EMBL/GenBank/DDBJ databases">
        <title>A chromosome-scale assembly and high-density genetic map of the yellow drum (Nibea albiflora) genome.</title>
        <authorList>
            <person name="Xu D."/>
            <person name="Zhang W."/>
            <person name="Chen R."/>
            <person name="Tan P."/>
            <person name="Wang L."/>
            <person name="Song H."/>
            <person name="Tian L."/>
            <person name="Zhu Q."/>
            <person name="Wang B."/>
        </authorList>
    </citation>
    <scope>NUCLEOTIDE SEQUENCE</scope>
    <source>
        <strain evidence="1">ZJHYS-2018</strain>
    </source>
</reference>
<dbReference type="EMBL" id="CM024809">
    <property type="protein sequence ID" value="KAG8005937.1"/>
    <property type="molecule type" value="Genomic_DNA"/>
</dbReference>